<protein>
    <submittedName>
        <fullName evidence="1">Uncharacterized protein AlNc14C28G2681</fullName>
    </submittedName>
</protein>
<reference evidence="1" key="1">
    <citation type="journal article" date="2011" name="PLoS Biol.">
        <title>Gene gain and loss during evolution of obligate parasitism in the white rust pathogen of Arabidopsis thaliana.</title>
        <authorList>
            <person name="Kemen E."/>
            <person name="Gardiner A."/>
            <person name="Schultz-Larsen T."/>
            <person name="Kemen A.C."/>
            <person name="Balmuth A.L."/>
            <person name="Robert-Seilaniantz A."/>
            <person name="Bailey K."/>
            <person name="Holub E."/>
            <person name="Studholme D.J."/>
            <person name="Maclean D."/>
            <person name="Jones J.D."/>
        </authorList>
    </citation>
    <scope>NUCLEOTIDE SEQUENCE</scope>
</reference>
<dbReference type="GO" id="GO:0003735">
    <property type="term" value="F:structural constituent of ribosome"/>
    <property type="evidence" value="ECO:0007669"/>
    <property type="project" value="InterPro"/>
</dbReference>
<dbReference type="InterPro" id="IPR040008">
    <property type="entry name" value="Ribosomal_mL46"/>
</dbReference>
<evidence type="ECO:0000313" key="1">
    <source>
        <dbReference type="EMBL" id="CCA16951.1"/>
    </source>
</evidence>
<dbReference type="SUPFAM" id="SSF55811">
    <property type="entry name" value="Nudix"/>
    <property type="match status" value="1"/>
</dbReference>
<reference evidence="1" key="2">
    <citation type="submission" date="2011-02" db="EMBL/GenBank/DDBJ databases">
        <authorList>
            <person name="MacLean D."/>
        </authorList>
    </citation>
    <scope>NUCLEOTIDE SEQUENCE</scope>
</reference>
<name>F0W752_9STRA</name>
<dbReference type="CDD" id="cd04661">
    <property type="entry name" value="NUDIX_MRP_L46"/>
    <property type="match status" value="1"/>
</dbReference>
<dbReference type="HOGENOM" id="CLU_948238_0_0_1"/>
<dbReference type="AlphaFoldDB" id="F0W752"/>
<dbReference type="GO" id="GO:0005762">
    <property type="term" value="C:mitochondrial large ribosomal subunit"/>
    <property type="evidence" value="ECO:0007669"/>
    <property type="project" value="TreeGrafter"/>
</dbReference>
<accession>F0W752</accession>
<dbReference type="EMBL" id="FR824073">
    <property type="protein sequence ID" value="CCA16951.1"/>
    <property type="molecule type" value="Genomic_DNA"/>
</dbReference>
<dbReference type="InterPro" id="IPR033650">
    <property type="entry name" value="Ribosomal_mL46_NUDIX"/>
</dbReference>
<sequence length="328" mass="38239">MHAIRASCRRISCFQSISIWQNNVNLTCRVQGILYTNQQAAFASSTDKKAKIPWRKKQRQVAARQKRLQEEKDGTNTYKREKIRRQNHIIDPPVDDGKRWRIMAACILHRYPIIQPDPEDWQVDFDKVRYEKSLREDLRIPKGFWTVEPGTEELSPEEAPSPFEPDDPELIVGDGFHLAPRITEDDKIKNQKSLDRALASHVVLLTRQPQHLRRSPYDWFFPFGEFKEGVTMRKMAIRQLKRTCGKELEVYPIGNAPIGYVSFLHKEKQSEDAFDGTKVFLYKSRVMGEASVTLNASRASDFVWVTREELNEYLEPELASYIYKILPP</sequence>
<proteinExistence type="predicted"/>
<dbReference type="PANTHER" id="PTHR13124">
    <property type="entry name" value="39S RIBOSOMAL PROTEIN L46, MITOCHONDRIAL PRECURSOR-RELATED"/>
    <property type="match status" value="1"/>
</dbReference>
<dbReference type="Gene3D" id="3.90.79.10">
    <property type="entry name" value="Nucleoside Triphosphate Pyrophosphohydrolase"/>
    <property type="match status" value="1"/>
</dbReference>
<gene>
    <name evidence="1" type="primary">AlNc14C28G2681</name>
    <name evidence="1" type="ORF">ALNC14_030940</name>
</gene>
<organism evidence="1">
    <name type="scientific">Albugo laibachii Nc14</name>
    <dbReference type="NCBI Taxonomy" id="890382"/>
    <lineage>
        <taxon>Eukaryota</taxon>
        <taxon>Sar</taxon>
        <taxon>Stramenopiles</taxon>
        <taxon>Oomycota</taxon>
        <taxon>Peronosporomycetes</taxon>
        <taxon>Albuginales</taxon>
        <taxon>Albuginaceae</taxon>
        <taxon>Albugo</taxon>
    </lineage>
</organism>
<dbReference type="InterPro" id="IPR015797">
    <property type="entry name" value="NUDIX_hydrolase-like_dom_sf"/>
</dbReference>
<dbReference type="PANTHER" id="PTHR13124:SF12">
    <property type="entry name" value="LARGE RIBOSOMAL SUBUNIT PROTEIN ML46"/>
    <property type="match status" value="1"/>
</dbReference>